<dbReference type="SUPFAM" id="SSF54593">
    <property type="entry name" value="Glyoxalase/Bleomycin resistance protein/Dihydroxybiphenyl dioxygenase"/>
    <property type="match status" value="1"/>
</dbReference>
<dbReference type="Gene3D" id="3.10.180.10">
    <property type="entry name" value="2,3-Dihydroxybiphenyl 1,2-Dioxygenase, domain 1"/>
    <property type="match status" value="1"/>
</dbReference>
<dbReference type="InterPro" id="IPR029068">
    <property type="entry name" value="Glyas_Bleomycin-R_OHBP_Dase"/>
</dbReference>
<evidence type="ECO:0000313" key="2">
    <source>
        <dbReference type="EMBL" id="MDT0419222.1"/>
    </source>
</evidence>
<dbReference type="Pfam" id="PF00903">
    <property type="entry name" value="Glyoxalase"/>
    <property type="match status" value="1"/>
</dbReference>
<organism evidence="2 3">
    <name type="scientific">Streptomyces evansiae</name>
    <dbReference type="NCBI Taxonomy" id="3075535"/>
    <lineage>
        <taxon>Bacteria</taxon>
        <taxon>Bacillati</taxon>
        <taxon>Actinomycetota</taxon>
        <taxon>Actinomycetes</taxon>
        <taxon>Kitasatosporales</taxon>
        <taxon>Streptomycetaceae</taxon>
        <taxon>Streptomyces</taxon>
    </lineage>
</organism>
<evidence type="ECO:0000259" key="1">
    <source>
        <dbReference type="PROSITE" id="PS51819"/>
    </source>
</evidence>
<name>A0ABD5EF63_9ACTN</name>
<proteinExistence type="predicted"/>
<dbReference type="InterPro" id="IPR004360">
    <property type="entry name" value="Glyas_Fos-R_dOase_dom"/>
</dbReference>
<dbReference type="AlphaFoldDB" id="A0ABD5EF63"/>
<reference evidence="3" key="1">
    <citation type="submission" date="2023-07" db="EMBL/GenBank/DDBJ databases">
        <title>30 novel species of actinomycetes from the DSMZ collection.</title>
        <authorList>
            <person name="Nouioui I."/>
        </authorList>
    </citation>
    <scope>NUCLEOTIDE SEQUENCE [LARGE SCALE GENOMIC DNA]</scope>
    <source>
        <strain evidence="3">DSM 41982</strain>
    </source>
</reference>
<dbReference type="EMBL" id="JAVRER010000067">
    <property type="protein sequence ID" value="MDT0419222.1"/>
    <property type="molecule type" value="Genomic_DNA"/>
</dbReference>
<dbReference type="PROSITE" id="PS51819">
    <property type="entry name" value="VOC"/>
    <property type="match status" value="1"/>
</dbReference>
<feature type="domain" description="VOC" evidence="1">
    <location>
        <begin position="3"/>
        <end position="116"/>
    </location>
</feature>
<protein>
    <submittedName>
        <fullName evidence="2">VOC family protein</fullName>
    </submittedName>
</protein>
<evidence type="ECO:0000313" key="3">
    <source>
        <dbReference type="Proteomes" id="UP001183607"/>
    </source>
</evidence>
<dbReference type="InterPro" id="IPR037523">
    <property type="entry name" value="VOC_core"/>
</dbReference>
<dbReference type="Proteomes" id="UP001183607">
    <property type="component" value="Unassembled WGS sequence"/>
</dbReference>
<accession>A0ABD5EF63</accession>
<comment type="caution">
    <text evidence="2">The sequence shown here is derived from an EMBL/GenBank/DDBJ whole genome shotgun (WGS) entry which is preliminary data.</text>
</comment>
<gene>
    <name evidence="2" type="ORF">RM574_27455</name>
</gene>
<sequence length="118" mass="12683">MVSVRRVVPVLHTRSPARSREFFALLGMEQVMDHGWIATHASPATPSAQLSTTTGDATAPVTPVLSIEVDDVDAAYEALRASGAEVLFAPRDEEWGVRRFFVREPGSGAVLNVLAHTG</sequence>
<dbReference type="RefSeq" id="WP_007823551.1">
    <property type="nucleotide sequence ID" value="NZ_JAVRER010000067.1"/>
</dbReference>